<reference evidence="4 5" key="1">
    <citation type="submission" date="2016-04" db="EMBL/GenBank/DDBJ databases">
        <title>A degradative enzymes factory behind the ericoid mycorrhizal symbiosis.</title>
        <authorList>
            <consortium name="DOE Joint Genome Institute"/>
            <person name="Martino E."/>
            <person name="Morin E."/>
            <person name="Grelet G."/>
            <person name="Kuo A."/>
            <person name="Kohler A."/>
            <person name="Daghino S."/>
            <person name="Barry K."/>
            <person name="Choi C."/>
            <person name="Cichocki N."/>
            <person name="Clum A."/>
            <person name="Copeland A."/>
            <person name="Hainaut M."/>
            <person name="Haridas S."/>
            <person name="Labutti K."/>
            <person name="Lindquist E."/>
            <person name="Lipzen A."/>
            <person name="Khouja H.-R."/>
            <person name="Murat C."/>
            <person name="Ohm R."/>
            <person name="Olson A."/>
            <person name="Spatafora J."/>
            <person name="Veneault-Fourrey C."/>
            <person name="Henrissat B."/>
            <person name="Grigoriev I."/>
            <person name="Martin F."/>
            <person name="Perotto S."/>
        </authorList>
    </citation>
    <scope>NUCLEOTIDE SEQUENCE [LARGE SCALE GENOMIC DNA]</scope>
    <source>
        <strain evidence="4 5">F</strain>
    </source>
</reference>
<dbReference type="EMBL" id="KZ613941">
    <property type="protein sequence ID" value="PMD43906.1"/>
    <property type="molecule type" value="Genomic_DNA"/>
</dbReference>
<keyword evidence="1" id="KW-0539">Nucleus</keyword>
<gene>
    <name evidence="4" type="ORF">L207DRAFT_525283</name>
</gene>
<evidence type="ECO:0000256" key="2">
    <source>
        <dbReference type="SAM" id="MobiDB-lite"/>
    </source>
</evidence>
<feature type="domain" description="Zn(2)-C6 fungal-type" evidence="3">
    <location>
        <begin position="13"/>
        <end position="43"/>
    </location>
</feature>
<dbReference type="InterPro" id="IPR052400">
    <property type="entry name" value="Zn2-C6_fungal_TF"/>
</dbReference>
<feature type="region of interest" description="Disordered" evidence="2">
    <location>
        <begin position="46"/>
        <end position="69"/>
    </location>
</feature>
<evidence type="ECO:0000259" key="3">
    <source>
        <dbReference type="PROSITE" id="PS50048"/>
    </source>
</evidence>
<dbReference type="OrthoDB" id="416217at2759"/>
<sequence>MYRRRPHRKSRTGCLHCKRRKTKCDEVHPQCSNCLKYDLECEYPPEKPSSSLSRGTSPKPFPLKKIASNENNPTYLSPYTAVGPSQCKTCQQLQAAGALSQDGAGSASQAEFHAQHMAESRALEAAAGQSMGNPNDRLLELRLMHHFTKFSSESLFRLIGSSSIPPTEIQEDCARWVIDVAMRNAGLMDAVLAFSAFDLRGFEPNNQAICQASHRYMTKAIAAHNEQLSQGISAENAEIILAGSFTIAFVTISSHHYLSHENEPVLPLHWFQPWAGLNAIVEGTLSYIQTSPIKHLLDLERAPSNYTMQHIRDQKPHTTFDFLLEDLDLTTTDEATAQAYTAAVQWLSIIYEYPDIDYLFKFAVKVGPRFVELVTQNDPRTLTIVGYWFMLMMTREQAWWAPRASSNEFWALMGLLPEEWKPRMQWAVTEIEQRRGSAVSSEFASSEYADFE</sequence>
<proteinExistence type="predicted"/>
<dbReference type="SMART" id="SM00066">
    <property type="entry name" value="GAL4"/>
    <property type="match status" value="1"/>
</dbReference>
<dbReference type="InterPro" id="IPR001138">
    <property type="entry name" value="Zn2Cys6_DnaBD"/>
</dbReference>
<dbReference type="GO" id="GO:0008270">
    <property type="term" value="F:zinc ion binding"/>
    <property type="evidence" value="ECO:0007669"/>
    <property type="project" value="InterPro"/>
</dbReference>
<dbReference type="Pfam" id="PF00172">
    <property type="entry name" value="Zn_clus"/>
    <property type="match status" value="1"/>
</dbReference>
<keyword evidence="5" id="KW-1185">Reference proteome</keyword>
<dbReference type="Proteomes" id="UP000235786">
    <property type="component" value="Unassembled WGS sequence"/>
</dbReference>
<dbReference type="SUPFAM" id="SSF57701">
    <property type="entry name" value="Zn2/Cys6 DNA-binding domain"/>
    <property type="match status" value="1"/>
</dbReference>
<dbReference type="GO" id="GO:0000981">
    <property type="term" value="F:DNA-binding transcription factor activity, RNA polymerase II-specific"/>
    <property type="evidence" value="ECO:0007669"/>
    <property type="project" value="InterPro"/>
</dbReference>
<dbReference type="PANTHER" id="PTHR47657">
    <property type="entry name" value="STEROL REGULATORY ELEMENT-BINDING PROTEIN ECM22"/>
    <property type="match status" value="1"/>
</dbReference>
<dbReference type="STRING" id="1149755.A0A2J6RZF9"/>
<dbReference type="AlphaFoldDB" id="A0A2J6RZF9"/>
<dbReference type="CDD" id="cd00067">
    <property type="entry name" value="GAL4"/>
    <property type="match status" value="1"/>
</dbReference>
<protein>
    <recommendedName>
        <fullName evidence="3">Zn(2)-C6 fungal-type domain-containing protein</fullName>
    </recommendedName>
</protein>
<dbReference type="PROSITE" id="PS50048">
    <property type="entry name" value="ZN2_CY6_FUNGAL_2"/>
    <property type="match status" value="1"/>
</dbReference>
<accession>A0A2J6RZF9</accession>
<evidence type="ECO:0000313" key="5">
    <source>
        <dbReference type="Proteomes" id="UP000235786"/>
    </source>
</evidence>
<evidence type="ECO:0000256" key="1">
    <source>
        <dbReference type="ARBA" id="ARBA00023242"/>
    </source>
</evidence>
<dbReference type="PROSITE" id="PS00463">
    <property type="entry name" value="ZN2_CY6_FUNGAL_1"/>
    <property type="match status" value="1"/>
</dbReference>
<dbReference type="Pfam" id="PF11951">
    <property type="entry name" value="Fungal_trans_2"/>
    <property type="match status" value="1"/>
</dbReference>
<evidence type="ECO:0000313" key="4">
    <source>
        <dbReference type="EMBL" id="PMD43906.1"/>
    </source>
</evidence>
<dbReference type="InterPro" id="IPR021858">
    <property type="entry name" value="Fun_TF"/>
</dbReference>
<name>A0A2J6RZF9_HYAVF</name>
<dbReference type="Gene3D" id="4.10.240.10">
    <property type="entry name" value="Zn(2)-C6 fungal-type DNA-binding domain"/>
    <property type="match status" value="1"/>
</dbReference>
<organism evidence="4 5">
    <name type="scientific">Hyaloscypha variabilis (strain UAMH 11265 / GT02V1 / F)</name>
    <name type="common">Meliniomyces variabilis</name>
    <dbReference type="NCBI Taxonomy" id="1149755"/>
    <lineage>
        <taxon>Eukaryota</taxon>
        <taxon>Fungi</taxon>
        <taxon>Dikarya</taxon>
        <taxon>Ascomycota</taxon>
        <taxon>Pezizomycotina</taxon>
        <taxon>Leotiomycetes</taxon>
        <taxon>Helotiales</taxon>
        <taxon>Hyaloscyphaceae</taxon>
        <taxon>Hyaloscypha</taxon>
        <taxon>Hyaloscypha variabilis</taxon>
    </lineage>
</organism>
<dbReference type="InterPro" id="IPR036864">
    <property type="entry name" value="Zn2-C6_fun-type_DNA-bd_sf"/>
</dbReference>
<dbReference type="PANTHER" id="PTHR47657:SF14">
    <property type="entry name" value="ZN(2)-C6 FUNGAL-TYPE DOMAIN-CONTAINING PROTEIN"/>
    <property type="match status" value="1"/>
</dbReference>